<comment type="subcellular location">
    <subcellularLocation>
        <location evidence="1">Membrane</location>
        <topology evidence="1">Multi-pass membrane protein</topology>
    </subcellularLocation>
</comment>
<dbReference type="SUPFAM" id="SSF57850">
    <property type="entry name" value="RING/U-box"/>
    <property type="match status" value="1"/>
</dbReference>
<keyword evidence="7 9" id="KW-0472">Membrane</keyword>
<evidence type="ECO:0000259" key="10">
    <source>
        <dbReference type="PROSITE" id="PS50089"/>
    </source>
</evidence>
<feature type="transmembrane region" description="Helical" evidence="9">
    <location>
        <begin position="429"/>
        <end position="458"/>
    </location>
</feature>
<evidence type="ECO:0000313" key="11">
    <source>
        <dbReference type="EMBL" id="CAD5209447.1"/>
    </source>
</evidence>
<feature type="transmembrane region" description="Helical" evidence="9">
    <location>
        <begin position="336"/>
        <end position="356"/>
    </location>
</feature>
<proteinExistence type="predicted"/>
<dbReference type="SMART" id="SM00184">
    <property type="entry name" value="RING"/>
    <property type="match status" value="1"/>
</dbReference>
<dbReference type="GO" id="GO:0012505">
    <property type="term" value="C:endomembrane system"/>
    <property type="evidence" value="ECO:0007669"/>
    <property type="project" value="TreeGrafter"/>
</dbReference>
<keyword evidence="6 9" id="KW-1133">Transmembrane helix</keyword>
<dbReference type="eggNOG" id="KOG0802">
    <property type="taxonomic scope" value="Eukaryota"/>
</dbReference>
<dbReference type="GO" id="GO:0043161">
    <property type="term" value="P:proteasome-mediated ubiquitin-dependent protein catabolic process"/>
    <property type="evidence" value="ECO:0007669"/>
    <property type="project" value="TreeGrafter"/>
</dbReference>
<dbReference type="InterPro" id="IPR050731">
    <property type="entry name" value="HRD1_E3_ubiq-ligases"/>
</dbReference>
<feature type="transmembrane region" description="Helical" evidence="9">
    <location>
        <begin position="287"/>
        <end position="315"/>
    </location>
</feature>
<feature type="transmembrane region" description="Helical" evidence="9">
    <location>
        <begin position="404"/>
        <end position="423"/>
    </location>
</feature>
<evidence type="ECO:0000313" key="12">
    <source>
        <dbReference type="EMBL" id="CAG9084511.1"/>
    </source>
</evidence>
<feature type="transmembrane region" description="Helical" evidence="9">
    <location>
        <begin position="80"/>
        <end position="100"/>
    </location>
</feature>
<dbReference type="InterPro" id="IPR013083">
    <property type="entry name" value="Znf_RING/FYVE/PHD"/>
</dbReference>
<feature type="transmembrane region" description="Helical" evidence="9">
    <location>
        <begin position="362"/>
        <end position="383"/>
    </location>
</feature>
<reference evidence="15" key="1">
    <citation type="submission" date="2016-11" db="UniProtKB">
        <authorList>
            <consortium name="WormBaseParasite"/>
        </authorList>
    </citation>
    <scope>IDENTIFICATION</scope>
</reference>
<evidence type="ECO:0000256" key="6">
    <source>
        <dbReference type="ARBA" id="ARBA00022989"/>
    </source>
</evidence>
<dbReference type="Proteomes" id="UP000659654">
    <property type="component" value="Unassembled WGS sequence"/>
</dbReference>
<sequence length="621" mass="69572">MDIIGATWGLTDRGRAFIENSVEVTFRVPGVILLELWWIKRDLDISEVTQQIIDQNPLPGYLDLMQITEFIHRRNLDHTAATVLSYSVLLLCAMLLLLPMAKLMRIYLHGLCLSLFALAHYMSTQYIQHEKTAEPVLVLDDFVKMERHGFHFVAQMMLSVVQCFLLGMESAVGRVLLAVFTIPIIARMCGCPPDKLIVAHNIACSLAMLLICVYVLYNVPDLIQSVKQGCKRLRSLLAVRGVGFGFVVLWRRLRLAQLLCTFFVLMFSLKCYAMFVKDYDSVGEAFISAVAATTCSPFSLLALALTVSYISQLIAHLTQILIGADSSQHTTNGNEGMAEAFTLVFLCVQAGVLGMGSDQKIFMLKLVLFVVLSALLQSLYEVLEPHLITVGVMTTTRLSQHIRCLSLAAVLLVFPVAISYALLNLLPANLWLLMILSSCIMTSVRTVQTVAIYVLSVIETRYEEPYECFDDLTFMCRLLTLGAELLLSLSVVVYGGYVSLFHDQWSIFSILVLLFNSYFNVYRRIIAGIQSIRARRDASIKIKGLRSAAMEELKDGRDVCAICFGEFTFSALITPCRHVFHGFCLKKWLFVRPVCPLCYTDLNQSDGPESKEESAELEQQG</sequence>
<protein>
    <submittedName>
        <fullName evidence="11">(pine wood nematode) hypothetical protein</fullName>
    </submittedName>
    <submittedName>
        <fullName evidence="15">RING-type domain-containing protein</fullName>
    </submittedName>
</protein>
<feature type="transmembrane region" description="Helical" evidence="9">
    <location>
        <begin position="255"/>
        <end position="275"/>
    </location>
</feature>
<keyword evidence="4 8" id="KW-0863">Zinc-finger</keyword>
<evidence type="ECO:0000256" key="4">
    <source>
        <dbReference type="ARBA" id="ARBA00022771"/>
    </source>
</evidence>
<keyword evidence="3" id="KW-0479">Metal-binding</keyword>
<dbReference type="WBParaSite" id="BXY_0881200.1">
    <property type="protein sequence ID" value="BXY_0881200.1"/>
    <property type="gene ID" value="BXY_0881200"/>
</dbReference>
<organism evidence="13 15">
    <name type="scientific">Bursaphelenchus xylophilus</name>
    <name type="common">Pinewood nematode worm</name>
    <name type="synonym">Aphelenchoides xylophilus</name>
    <dbReference type="NCBI Taxonomy" id="6326"/>
    <lineage>
        <taxon>Eukaryota</taxon>
        <taxon>Metazoa</taxon>
        <taxon>Ecdysozoa</taxon>
        <taxon>Nematoda</taxon>
        <taxon>Chromadorea</taxon>
        <taxon>Rhabditida</taxon>
        <taxon>Tylenchina</taxon>
        <taxon>Tylenchomorpha</taxon>
        <taxon>Aphelenchoidea</taxon>
        <taxon>Aphelenchoididae</taxon>
        <taxon>Bursaphelenchus</taxon>
    </lineage>
</organism>
<evidence type="ECO:0000256" key="9">
    <source>
        <dbReference type="SAM" id="Phobius"/>
    </source>
</evidence>
<keyword evidence="2 9" id="KW-0812">Transmembrane</keyword>
<dbReference type="AlphaFoldDB" id="A0A1I7S723"/>
<keyword evidence="5" id="KW-0862">Zinc</keyword>
<dbReference type="InterPro" id="IPR025754">
    <property type="entry name" value="TRC8_N_dom"/>
</dbReference>
<dbReference type="Gene3D" id="3.30.40.10">
    <property type="entry name" value="Zinc/RING finger domain, C3HC4 (zinc finger)"/>
    <property type="match status" value="1"/>
</dbReference>
<dbReference type="GO" id="GO:0016020">
    <property type="term" value="C:membrane"/>
    <property type="evidence" value="ECO:0007669"/>
    <property type="project" value="UniProtKB-SubCell"/>
</dbReference>
<keyword evidence="14" id="KW-1185">Reference proteome</keyword>
<dbReference type="InterPro" id="IPR001841">
    <property type="entry name" value="Znf_RING"/>
</dbReference>
<dbReference type="Pfam" id="PF13639">
    <property type="entry name" value="zf-RING_2"/>
    <property type="match status" value="1"/>
</dbReference>
<accession>A0A1I7S723</accession>
<evidence type="ECO:0000256" key="7">
    <source>
        <dbReference type="ARBA" id="ARBA00023136"/>
    </source>
</evidence>
<evidence type="ECO:0000256" key="1">
    <source>
        <dbReference type="ARBA" id="ARBA00004141"/>
    </source>
</evidence>
<feature type="domain" description="RING-type" evidence="10">
    <location>
        <begin position="560"/>
        <end position="598"/>
    </location>
</feature>
<evidence type="ECO:0000313" key="13">
    <source>
        <dbReference type="Proteomes" id="UP000095284"/>
    </source>
</evidence>
<dbReference type="OrthoDB" id="4348522at2759"/>
<name>A0A1I7S723_BURXY</name>
<dbReference type="GO" id="GO:0036503">
    <property type="term" value="P:ERAD pathway"/>
    <property type="evidence" value="ECO:0007669"/>
    <property type="project" value="TreeGrafter"/>
</dbReference>
<gene>
    <name evidence="11" type="ORF">BXYJ_LOCUS1447</name>
</gene>
<dbReference type="GO" id="GO:0008270">
    <property type="term" value="F:zinc ion binding"/>
    <property type="evidence" value="ECO:0007669"/>
    <property type="project" value="UniProtKB-KW"/>
</dbReference>
<dbReference type="PANTHER" id="PTHR22763:SF191">
    <property type="entry name" value="RING FINGER PROTEIN 145 HOMOLOG"/>
    <property type="match status" value="1"/>
</dbReference>
<dbReference type="Proteomes" id="UP000095284">
    <property type="component" value="Unplaced"/>
</dbReference>
<feature type="transmembrane region" description="Helical" evidence="9">
    <location>
        <begin position="173"/>
        <end position="190"/>
    </location>
</feature>
<evidence type="ECO:0000256" key="5">
    <source>
        <dbReference type="ARBA" id="ARBA00022833"/>
    </source>
</evidence>
<dbReference type="PROSITE" id="PS50089">
    <property type="entry name" value="ZF_RING_2"/>
    <property type="match status" value="1"/>
</dbReference>
<dbReference type="GO" id="GO:0061630">
    <property type="term" value="F:ubiquitin protein ligase activity"/>
    <property type="evidence" value="ECO:0007669"/>
    <property type="project" value="TreeGrafter"/>
</dbReference>
<feature type="transmembrane region" description="Helical" evidence="9">
    <location>
        <begin position="106"/>
        <end position="127"/>
    </location>
</feature>
<evidence type="ECO:0000256" key="3">
    <source>
        <dbReference type="ARBA" id="ARBA00022723"/>
    </source>
</evidence>
<reference evidence="12" key="2">
    <citation type="submission" date="2020-08" db="EMBL/GenBank/DDBJ databases">
        <authorList>
            <person name="Kikuchi T."/>
        </authorList>
    </citation>
    <scope>NUCLEOTIDE SEQUENCE</scope>
    <source>
        <strain evidence="11">Ka4C1</strain>
    </source>
</reference>
<evidence type="ECO:0000256" key="2">
    <source>
        <dbReference type="ARBA" id="ARBA00022692"/>
    </source>
</evidence>
<dbReference type="Proteomes" id="UP000582659">
    <property type="component" value="Unassembled WGS sequence"/>
</dbReference>
<dbReference type="Pfam" id="PF13705">
    <property type="entry name" value="TRC8_N"/>
    <property type="match status" value="1"/>
</dbReference>
<feature type="transmembrane region" description="Helical" evidence="9">
    <location>
        <begin position="505"/>
        <end position="526"/>
    </location>
</feature>
<dbReference type="PANTHER" id="PTHR22763">
    <property type="entry name" value="RING ZINC FINGER PROTEIN"/>
    <property type="match status" value="1"/>
</dbReference>
<feature type="transmembrane region" description="Helical" evidence="9">
    <location>
        <begin position="478"/>
        <end position="499"/>
    </location>
</feature>
<dbReference type="EMBL" id="CAJFCV020000001">
    <property type="protein sequence ID" value="CAG9084511.1"/>
    <property type="molecule type" value="Genomic_DNA"/>
</dbReference>
<evidence type="ECO:0000256" key="8">
    <source>
        <dbReference type="PROSITE-ProRule" id="PRU00175"/>
    </source>
</evidence>
<evidence type="ECO:0000313" key="14">
    <source>
        <dbReference type="Proteomes" id="UP000659654"/>
    </source>
</evidence>
<dbReference type="EMBL" id="CAJFDI010000001">
    <property type="protein sequence ID" value="CAD5209447.1"/>
    <property type="molecule type" value="Genomic_DNA"/>
</dbReference>
<feature type="transmembrane region" description="Helical" evidence="9">
    <location>
        <begin position="197"/>
        <end position="217"/>
    </location>
</feature>
<evidence type="ECO:0000313" key="15">
    <source>
        <dbReference type="WBParaSite" id="BXY_0881200.1"/>
    </source>
</evidence>